<dbReference type="EC" id="1.6.5.5" evidence="4"/>
<proteinExistence type="inferred from homology"/>
<dbReference type="InterPro" id="IPR036291">
    <property type="entry name" value="NAD(P)-bd_dom_sf"/>
</dbReference>
<evidence type="ECO:0000313" key="9">
    <source>
        <dbReference type="Proteomes" id="UP000053038"/>
    </source>
</evidence>
<dbReference type="PANTHER" id="PTHR48106">
    <property type="entry name" value="QUINONE OXIDOREDUCTASE PIG3-RELATED"/>
    <property type="match status" value="1"/>
</dbReference>
<dbReference type="Pfam" id="PF08240">
    <property type="entry name" value="ADH_N"/>
    <property type="match status" value="1"/>
</dbReference>
<dbReference type="SUPFAM" id="SSF50129">
    <property type="entry name" value="GroES-like"/>
    <property type="match status" value="1"/>
</dbReference>
<dbReference type="InterPro" id="IPR013154">
    <property type="entry name" value="ADH-like_N"/>
</dbReference>
<dbReference type="CDD" id="cd05286">
    <property type="entry name" value="QOR2"/>
    <property type="match status" value="1"/>
</dbReference>
<dbReference type="Pfam" id="PF00107">
    <property type="entry name" value="ADH_zinc_N"/>
    <property type="match status" value="1"/>
</dbReference>
<dbReference type="FunFam" id="3.40.50.720:FF:000053">
    <property type="entry name" value="Quinone oxidoreductase 1"/>
    <property type="match status" value="1"/>
</dbReference>
<dbReference type="InterPro" id="IPR020843">
    <property type="entry name" value="ER"/>
</dbReference>
<evidence type="ECO:0000256" key="5">
    <source>
        <dbReference type="ARBA" id="ARBA00048980"/>
    </source>
</evidence>
<evidence type="ECO:0000256" key="6">
    <source>
        <dbReference type="ARBA" id="ARBA00080049"/>
    </source>
</evidence>
<accession>A0A7V8IHF5</accession>
<dbReference type="SMART" id="SM00829">
    <property type="entry name" value="PKS_ER"/>
    <property type="match status" value="1"/>
</dbReference>
<reference evidence="8 9" key="1">
    <citation type="submission" date="2014-10" db="EMBL/GenBank/DDBJ databases">
        <title>Genome sequence of Pectobacterium carotovorum M022.</title>
        <authorList>
            <person name="Chan K.-G."/>
            <person name="Tan W.-S."/>
        </authorList>
    </citation>
    <scope>NUCLEOTIDE SEQUENCE [LARGE SCALE GENOMIC DNA]</scope>
    <source>
        <strain evidence="8 9">M022</strain>
    </source>
</reference>
<comment type="catalytic activity">
    <reaction evidence="5">
        <text>2 a quinone + NADPH + H(+) = 2 a 1,4-benzosemiquinone + NADP(+)</text>
        <dbReference type="Rhea" id="RHEA:14269"/>
        <dbReference type="ChEBI" id="CHEBI:15378"/>
        <dbReference type="ChEBI" id="CHEBI:57783"/>
        <dbReference type="ChEBI" id="CHEBI:58349"/>
        <dbReference type="ChEBI" id="CHEBI:132124"/>
        <dbReference type="ChEBI" id="CHEBI:134225"/>
        <dbReference type="EC" id="1.6.5.5"/>
    </reaction>
</comment>
<gene>
    <name evidence="8" type="ORF">OI69_13530</name>
</gene>
<dbReference type="GO" id="GO:0070402">
    <property type="term" value="F:NADPH binding"/>
    <property type="evidence" value="ECO:0007669"/>
    <property type="project" value="TreeGrafter"/>
</dbReference>
<organism evidence="8 9">
    <name type="scientific">Pectobacterium fontis</name>
    <dbReference type="NCBI Taxonomy" id="2558042"/>
    <lineage>
        <taxon>Bacteria</taxon>
        <taxon>Pseudomonadati</taxon>
        <taxon>Pseudomonadota</taxon>
        <taxon>Gammaproteobacteria</taxon>
        <taxon>Enterobacterales</taxon>
        <taxon>Pectobacteriaceae</taxon>
        <taxon>Pectobacterium</taxon>
    </lineage>
</organism>
<dbReference type="Gene3D" id="3.90.180.10">
    <property type="entry name" value="Medium-chain alcohol dehydrogenases, catalytic domain"/>
    <property type="match status" value="1"/>
</dbReference>
<keyword evidence="9" id="KW-1185">Reference proteome</keyword>
<dbReference type="InterPro" id="IPR002364">
    <property type="entry name" value="Quin_OxRdtase/zeta-crystal_CS"/>
</dbReference>
<feature type="domain" description="Enoyl reductase (ER)" evidence="7">
    <location>
        <begin position="11"/>
        <end position="325"/>
    </location>
</feature>
<evidence type="ECO:0000256" key="4">
    <source>
        <dbReference type="ARBA" id="ARBA00038919"/>
    </source>
</evidence>
<dbReference type="Gene3D" id="3.40.50.720">
    <property type="entry name" value="NAD(P)-binding Rossmann-like Domain"/>
    <property type="match status" value="1"/>
</dbReference>
<sequence length="327" mass="34850">MAKRIQYQAYGGPEVLQYVDFTPAEPATGEVQVENRAIGINFIDTYIRSGLYPVPDLPSGLGTEAAGVVTKVGAGVSELKVGDRVVYAQSGLGAYSELHNVAAEKVALLPDAISFEQAAASFLKGLTVYYLLRQTYEIKPNEVFLFHAAAGGVGLIACQWAKALGAKLIGTVGSDEKAERAKQAGAWATINYRTENIAQRVAELTEGQKVSVVYDSVGKDTWEASLDSLRRRGLMVSFGNASGPVTGVNLGILNQKGSLYVTRPSLFGYVTNRAELEQASNELFSLIASGAITVDVPQNQKFALADAQAAHRALESRSTQGSCLLIP</sequence>
<dbReference type="PROSITE" id="PS01162">
    <property type="entry name" value="QOR_ZETA_CRYSTAL"/>
    <property type="match status" value="1"/>
</dbReference>
<dbReference type="RefSeq" id="WP_039351430.1">
    <property type="nucleotide sequence ID" value="NZ_JSXC01000037.1"/>
</dbReference>
<dbReference type="PANTHER" id="PTHR48106:SF13">
    <property type="entry name" value="QUINONE OXIDOREDUCTASE-RELATED"/>
    <property type="match status" value="1"/>
</dbReference>
<dbReference type="InterPro" id="IPR013149">
    <property type="entry name" value="ADH-like_C"/>
</dbReference>
<comment type="similarity">
    <text evidence="1">Belongs to the zinc-containing alcohol dehydrogenase family. Quinone oxidoreductase subfamily.</text>
</comment>
<dbReference type="GO" id="GO:0035925">
    <property type="term" value="F:mRNA 3'-UTR AU-rich region binding"/>
    <property type="evidence" value="ECO:0007669"/>
    <property type="project" value="TreeGrafter"/>
</dbReference>
<dbReference type="Proteomes" id="UP000053038">
    <property type="component" value="Unassembled WGS sequence"/>
</dbReference>
<dbReference type="GO" id="GO:0005829">
    <property type="term" value="C:cytosol"/>
    <property type="evidence" value="ECO:0007669"/>
    <property type="project" value="TreeGrafter"/>
</dbReference>
<keyword evidence="2" id="KW-0521">NADP</keyword>
<name>A0A7V8IHF5_9GAMM</name>
<keyword evidence="3" id="KW-0560">Oxidoreductase</keyword>
<protein>
    <recommendedName>
        <fullName evidence="4">NADPH:quinone reductase</fullName>
        <ecNumber evidence="4">1.6.5.5</ecNumber>
    </recommendedName>
    <alternativeName>
        <fullName evidence="6">Zeta-crystallin homolog protein</fullName>
    </alternativeName>
</protein>
<dbReference type="InterPro" id="IPR011032">
    <property type="entry name" value="GroES-like_sf"/>
</dbReference>
<dbReference type="NCBIfam" id="NF008024">
    <property type="entry name" value="PRK10754.1"/>
    <property type="match status" value="1"/>
</dbReference>
<evidence type="ECO:0000256" key="2">
    <source>
        <dbReference type="ARBA" id="ARBA00022857"/>
    </source>
</evidence>
<evidence type="ECO:0000256" key="3">
    <source>
        <dbReference type="ARBA" id="ARBA00023002"/>
    </source>
</evidence>
<dbReference type="EMBL" id="JSXC01000037">
    <property type="protein sequence ID" value="KHN50686.1"/>
    <property type="molecule type" value="Genomic_DNA"/>
</dbReference>
<dbReference type="OrthoDB" id="9805883at2"/>
<dbReference type="GO" id="GO:0008270">
    <property type="term" value="F:zinc ion binding"/>
    <property type="evidence" value="ECO:0007669"/>
    <property type="project" value="InterPro"/>
</dbReference>
<dbReference type="InterPro" id="IPR047618">
    <property type="entry name" value="QOR-like"/>
</dbReference>
<evidence type="ECO:0000259" key="7">
    <source>
        <dbReference type="SMART" id="SM00829"/>
    </source>
</evidence>
<dbReference type="GO" id="GO:0003960">
    <property type="term" value="F:quinone reductase (NADPH) activity"/>
    <property type="evidence" value="ECO:0007669"/>
    <property type="project" value="UniProtKB-EC"/>
</dbReference>
<evidence type="ECO:0000256" key="1">
    <source>
        <dbReference type="ARBA" id="ARBA00010371"/>
    </source>
</evidence>
<dbReference type="AlphaFoldDB" id="A0A7V8IHF5"/>
<comment type="caution">
    <text evidence="8">The sequence shown here is derived from an EMBL/GenBank/DDBJ whole genome shotgun (WGS) entry which is preliminary data.</text>
</comment>
<evidence type="ECO:0000313" key="8">
    <source>
        <dbReference type="EMBL" id="KHN50686.1"/>
    </source>
</evidence>
<dbReference type="SUPFAM" id="SSF51735">
    <property type="entry name" value="NAD(P)-binding Rossmann-fold domains"/>
    <property type="match status" value="1"/>
</dbReference>